<proteinExistence type="predicted"/>
<protein>
    <submittedName>
        <fullName evidence="1">Uncharacterized protein</fullName>
    </submittedName>
</protein>
<organism evidence="1 2">
    <name type="scientific">Polycladomyces subterraneus</name>
    <dbReference type="NCBI Taxonomy" id="1016997"/>
    <lineage>
        <taxon>Bacteria</taxon>
        <taxon>Bacillati</taxon>
        <taxon>Bacillota</taxon>
        <taxon>Bacilli</taxon>
        <taxon>Bacillales</taxon>
        <taxon>Thermoactinomycetaceae</taxon>
        <taxon>Polycladomyces</taxon>
    </lineage>
</organism>
<accession>A0ABT8IQT8</accession>
<keyword evidence="2" id="KW-1185">Reference proteome</keyword>
<reference evidence="1" key="1">
    <citation type="submission" date="2022-08" db="EMBL/GenBank/DDBJ databases">
        <title>Polycladomyces zharkentsis sp. nov., a novel thermophilic CMC and starch-degrading bacterium isolated from a geothermal spring in Kazakhstan.</title>
        <authorList>
            <person name="Mashzhan A."/>
            <person name="Kistaubaeva A."/>
            <person name="Javier-Lopez R."/>
            <person name="Birkeland N.-K."/>
        </authorList>
    </citation>
    <scope>NUCLEOTIDE SEQUENCE</scope>
    <source>
        <strain evidence="1">KSR 13</strain>
    </source>
</reference>
<name>A0ABT8IQT8_9BACL</name>
<dbReference type="EMBL" id="JANRHH010000052">
    <property type="protein sequence ID" value="MDN4595170.1"/>
    <property type="molecule type" value="Genomic_DNA"/>
</dbReference>
<evidence type="ECO:0000313" key="2">
    <source>
        <dbReference type="Proteomes" id="UP001174196"/>
    </source>
</evidence>
<evidence type="ECO:0000313" key="1">
    <source>
        <dbReference type="EMBL" id="MDN4595170.1"/>
    </source>
</evidence>
<dbReference type="Proteomes" id="UP001174196">
    <property type="component" value="Unassembled WGS sequence"/>
</dbReference>
<gene>
    <name evidence="1" type="ORF">NWF35_14970</name>
</gene>
<comment type="caution">
    <text evidence="1">The sequence shown here is derived from an EMBL/GenBank/DDBJ whole genome shotgun (WGS) entry which is preliminary data.</text>
</comment>
<sequence length="87" mass="9306">MATASHAPVFVGLPFYEPMPDPDAHLCPQRYGEEVVEQINEAHSLHFIQNILTNATEGYSHFIGNVFGVASGKGGYQGKPADVSSGC</sequence>
<dbReference type="RefSeq" id="WP_301240183.1">
    <property type="nucleotide sequence ID" value="NZ_JANRHH010000052.1"/>
</dbReference>